<evidence type="ECO:0000256" key="1">
    <source>
        <dbReference type="SAM" id="MobiDB-lite"/>
    </source>
</evidence>
<organism evidence="2 3">
    <name type="scientific">Pleurodeles waltl</name>
    <name type="common">Iberian ribbed newt</name>
    <dbReference type="NCBI Taxonomy" id="8319"/>
    <lineage>
        <taxon>Eukaryota</taxon>
        <taxon>Metazoa</taxon>
        <taxon>Chordata</taxon>
        <taxon>Craniata</taxon>
        <taxon>Vertebrata</taxon>
        <taxon>Euteleostomi</taxon>
        <taxon>Amphibia</taxon>
        <taxon>Batrachia</taxon>
        <taxon>Caudata</taxon>
        <taxon>Salamandroidea</taxon>
        <taxon>Salamandridae</taxon>
        <taxon>Pleurodelinae</taxon>
        <taxon>Pleurodeles</taxon>
    </lineage>
</organism>
<evidence type="ECO:0000313" key="3">
    <source>
        <dbReference type="Proteomes" id="UP001066276"/>
    </source>
</evidence>
<protein>
    <submittedName>
        <fullName evidence="2">Uncharacterized protein</fullName>
    </submittedName>
</protein>
<dbReference type="Proteomes" id="UP001066276">
    <property type="component" value="Chromosome 1_1"/>
</dbReference>
<dbReference type="AlphaFoldDB" id="A0AAV7WVH3"/>
<gene>
    <name evidence="2" type="ORF">NDU88_004374</name>
</gene>
<proteinExistence type="predicted"/>
<name>A0AAV7WVH3_PLEWA</name>
<dbReference type="EMBL" id="JANPWB010000001">
    <property type="protein sequence ID" value="KAJ1216775.1"/>
    <property type="molecule type" value="Genomic_DNA"/>
</dbReference>
<reference evidence="2" key="1">
    <citation type="journal article" date="2022" name="bioRxiv">
        <title>Sequencing and chromosome-scale assembly of the giantPleurodeles waltlgenome.</title>
        <authorList>
            <person name="Brown T."/>
            <person name="Elewa A."/>
            <person name="Iarovenko S."/>
            <person name="Subramanian E."/>
            <person name="Araus A.J."/>
            <person name="Petzold A."/>
            <person name="Susuki M."/>
            <person name="Suzuki K.-i.T."/>
            <person name="Hayashi T."/>
            <person name="Toyoda A."/>
            <person name="Oliveira C."/>
            <person name="Osipova E."/>
            <person name="Leigh N.D."/>
            <person name="Simon A."/>
            <person name="Yun M.H."/>
        </authorList>
    </citation>
    <scope>NUCLEOTIDE SEQUENCE</scope>
    <source>
        <strain evidence="2">20211129_DDA</strain>
        <tissue evidence="2">Liver</tissue>
    </source>
</reference>
<accession>A0AAV7WVH3</accession>
<feature type="region of interest" description="Disordered" evidence="1">
    <location>
        <begin position="1"/>
        <end position="27"/>
    </location>
</feature>
<sequence>MQNKASQRTKRHWVGDKAGSLSATRDQGIHSTTKDVGACCGPRENCVLQGAIDSKEQISLDMFDNSEKGFDEFVFDTEEDPDALGILDDDLEGTSSNKPIKDLWGNEMFTLDSIKHPCSSEWRTLTHVVRFIKQCVKTPLERQQRNLMRAESHRPVINGMACQTPNLDPELITLLFKSGKDPRKGL</sequence>
<comment type="caution">
    <text evidence="2">The sequence shown here is derived from an EMBL/GenBank/DDBJ whole genome shotgun (WGS) entry which is preliminary data.</text>
</comment>
<keyword evidence="3" id="KW-1185">Reference proteome</keyword>
<evidence type="ECO:0000313" key="2">
    <source>
        <dbReference type="EMBL" id="KAJ1216775.1"/>
    </source>
</evidence>